<name>A0A7C5VGV4_9DEIN</name>
<protein>
    <submittedName>
        <fullName evidence="2">Uncharacterized protein</fullName>
    </submittedName>
</protein>
<keyword evidence="1" id="KW-0175">Coiled coil</keyword>
<accession>A0A7C5VGV4</accession>
<proteinExistence type="predicted"/>
<comment type="caution">
    <text evidence="2">The sequence shown here is derived from an EMBL/GenBank/DDBJ whole genome shotgun (WGS) entry which is preliminary data.</text>
</comment>
<gene>
    <name evidence="2" type="ORF">ENM28_05935</name>
</gene>
<feature type="coiled-coil region" evidence="1">
    <location>
        <begin position="6"/>
        <end position="40"/>
    </location>
</feature>
<sequence length="90" mass="10084">MRAEELDLLRRRAAELEARVLSLEAERQKLLARLAYLEAQTSSGGALSREKALELHALLSAVWLDLNEVRPGRVPDLDRALRLLEEALGP</sequence>
<organism evidence="2">
    <name type="scientific">Thermus caliditerrae</name>
    <dbReference type="NCBI Taxonomy" id="1330700"/>
    <lineage>
        <taxon>Bacteria</taxon>
        <taxon>Thermotogati</taxon>
        <taxon>Deinococcota</taxon>
        <taxon>Deinococci</taxon>
        <taxon>Thermales</taxon>
        <taxon>Thermaceae</taxon>
        <taxon>Thermus</taxon>
    </lineage>
</organism>
<evidence type="ECO:0000256" key="1">
    <source>
        <dbReference type="SAM" id="Coils"/>
    </source>
</evidence>
<evidence type="ECO:0000313" key="2">
    <source>
        <dbReference type="EMBL" id="HHM68230.1"/>
    </source>
</evidence>
<reference evidence="2" key="1">
    <citation type="journal article" date="2020" name="mSystems">
        <title>Genome- and Community-Level Interaction Insights into Carbon Utilization and Element Cycling Functions of Hydrothermarchaeota in Hydrothermal Sediment.</title>
        <authorList>
            <person name="Zhou Z."/>
            <person name="Liu Y."/>
            <person name="Xu W."/>
            <person name="Pan J."/>
            <person name="Luo Z.H."/>
            <person name="Li M."/>
        </authorList>
    </citation>
    <scope>NUCLEOTIDE SEQUENCE [LARGE SCALE GENOMIC DNA]</scope>
    <source>
        <strain evidence="2">SpSt-1071</strain>
    </source>
</reference>
<dbReference type="EMBL" id="DRXE01000221">
    <property type="protein sequence ID" value="HHM68230.1"/>
    <property type="molecule type" value="Genomic_DNA"/>
</dbReference>
<dbReference type="AlphaFoldDB" id="A0A7C5VGV4"/>